<dbReference type="AlphaFoldDB" id="A0AAD4J8N6"/>
<dbReference type="InterPro" id="IPR002156">
    <property type="entry name" value="RNaseH_domain"/>
</dbReference>
<protein>
    <recommendedName>
        <fullName evidence="1">RNase H type-1 domain-containing protein</fullName>
    </recommendedName>
</protein>
<name>A0AAD4J8N6_PERFH</name>
<proteinExistence type="predicted"/>
<dbReference type="InterPro" id="IPR053151">
    <property type="entry name" value="RNase_H-like"/>
</dbReference>
<dbReference type="EMBL" id="SDAM02000113">
    <property type="protein sequence ID" value="KAH6829009.1"/>
    <property type="molecule type" value="Genomic_DNA"/>
</dbReference>
<dbReference type="Gene3D" id="3.30.420.10">
    <property type="entry name" value="Ribonuclease H-like superfamily/Ribonuclease H"/>
    <property type="match status" value="1"/>
</dbReference>
<dbReference type="Proteomes" id="UP001190926">
    <property type="component" value="Unassembled WGS sequence"/>
</dbReference>
<dbReference type="InterPro" id="IPR036397">
    <property type="entry name" value="RNaseH_sf"/>
</dbReference>
<dbReference type="InterPro" id="IPR044730">
    <property type="entry name" value="RNase_H-like_dom_plant"/>
</dbReference>
<accession>A0AAD4J8N6</accession>
<organism evidence="2 3">
    <name type="scientific">Perilla frutescens var. hirtella</name>
    <name type="common">Perilla citriodora</name>
    <name type="synonym">Perilla setoyensis</name>
    <dbReference type="NCBI Taxonomy" id="608512"/>
    <lineage>
        <taxon>Eukaryota</taxon>
        <taxon>Viridiplantae</taxon>
        <taxon>Streptophyta</taxon>
        <taxon>Embryophyta</taxon>
        <taxon>Tracheophyta</taxon>
        <taxon>Spermatophyta</taxon>
        <taxon>Magnoliopsida</taxon>
        <taxon>eudicotyledons</taxon>
        <taxon>Gunneridae</taxon>
        <taxon>Pentapetalae</taxon>
        <taxon>asterids</taxon>
        <taxon>lamiids</taxon>
        <taxon>Lamiales</taxon>
        <taxon>Lamiaceae</taxon>
        <taxon>Nepetoideae</taxon>
        <taxon>Elsholtzieae</taxon>
        <taxon>Perilla</taxon>
    </lineage>
</organism>
<comment type="caution">
    <text evidence="2">The sequence shown here is derived from an EMBL/GenBank/DDBJ whole genome shotgun (WGS) entry which is preliminary data.</text>
</comment>
<feature type="domain" description="RNase H type-1" evidence="1">
    <location>
        <begin position="101"/>
        <end position="211"/>
    </location>
</feature>
<keyword evidence="3" id="KW-1185">Reference proteome</keyword>
<reference evidence="2 3" key="1">
    <citation type="journal article" date="2021" name="Nat. Commun.">
        <title>Incipient diploidization of the medicinal plant Perilla within 10,000 years.</title>
        <authorList>
            <person name="Zhang Y."/>
            <person name="Shen Q."/>
            <person name="Leng L."/>
            <person name="Zhang D."/>
            <person name="Chen S."/>
            <person name="Shi Y."/>
            <person name="Ning Z."/>
            <person name="Chen S."/>
        </authorList>
    </citation>
    <scope>NUCLEOTIDE SEQUENCE [LARGE SCALE GENOMIC DNA]</scope>
    <source>
        <strain evidence="3">cv. PC099</strain>
    </source>
</reference>
<evidence type="ECO:0000259" key="1">
    <source>
        <dbReference type="Pfam" id="PF13456"/>
    </source>
</evidence>
<dbReference type="PANTHER" id="PTHR47723">
    <property type="entry name" value="OS05G0353850 PROTEIN"/>
    <property type="match status" value="1"/>
</dbReference>
<dbReference type="SUPFAM" id="SSF53098">
    <property type="entry name" value="Ribonuclease H-like"/>
    <property type="match status" value="1"/>
</dbReference>
<evidence type="ECO:0000313" key="3">
    <source>
        <dbReference type="Proteomes" id="UP001190926"/>
    </source>
</evidence>
<dbReference type="PANTHER" id="PTHR47723:SF19">
    <property type="entry name" value="POLYNUCLEOTIDYL TRANSFERASE, RIBONUCLEASE H-LIKE SUPERFAMILY PROTEIN"/>
    <property type="match status" value="1"/>
</dbReference>
<dbReference type="GO" id="GO:0003676">
    <property type="term" value="F:nucleic acid binding"/>
    <property type="evidence" value="ECO:0007669"/>
    <property type="project" value="InterPro"/>
</dbReference>
<gene>
    <name evidence="2" type="ORF">C2S53_011926</name>
</gene>
<dbReference type="GO" id="GO:0004523">
    <property type="term" value="F:RNA-DNA hybrid ribonuclease activity"/>
    <property type="evidence" value="ECO:0007669"/>
    <property type="project" value="InterPro"/>
</dbReference>
<dbReference type="InterPro" id="IPR012337">
    <property type="entry name" value="RNaseH-like_sf"/>
</dbReference>
<dbReference type="Pfam" id="PF13456">
    <property type="entry name" value="RVT_3"/>
    <property type="match status" value="1"/>
</dbReference>
<sequence>MVNAFLGFDHELQVADLIDDEAKWRVGFIKMCTLPFESDAILNIHILVAAMRDRRFWKFDDKGRFILFGRIALSGDKQWPYPPEGCCRVDVDALFNPVLRLYGLGVVIRNSTGSIVAALAKSIKHPTSVLGAEILAAISGINLCLDEGITPVLLFSNSILTVQVLSDSNVDDCIVVDELQDFRLMVSGGLVLKVSHMYRKVNRVAHSLAQFVASLSDAVKWVSNYPPWLEHLVSLDCLND</sequence>
<dbReference type="CDD" id="cd06222">
    <property type="entry name" value="RNase_H_like"/>
    <property type="match status" value="1"/>
</dbReference>
<evidence type="ECO:0000313" key="2">
    <source>
        <dbReference type="EMBL" id="KAH6829009.1"/>
    </source>
</evidence>